<feature type="region of interest" description="Disordered" evidence="1">
    <location>
        <begin position="1"/>
        <end position="38"/>
    </location>
</feature>
<sequence length="514" mass="58231">MWGTSLREARTGNESAMACHNEPSQNSPGIISGNHGETEIKMAGPGIEPAVGVAADKRLNKSSSRGIIRPTDHWRWVWPRLGGPGSAAFRPAGRADSKSAPCCWWLLVSIYLKLPRSHHGSYVRRRHWHAHQVPHRHYARSTKLASKLFVETFFLWDFKQIYLSFTYIRSAHFDIRQSENAVFSYVRGLGNSGSNMRSVMKATFRHRLEFFCSDKDETATHNKCAIAAKRKSFNWRAEFLSHCVYLRDFKRYGVLKNPFLGDLEYPEMAFLTLDSSVLCILELQLCVHWLLPHTGSYRIREVFSCKSAIGSEACRPGPIDCDPIAKAKYQLLTGTFVNLLCLLAAGLSEKTSSPRLDQSEKSYPTLDARDWLGDTLDVCELESSSRNIGSQLTCFGIQIVVSWNISAEDRWPSLSVSGMCVILHAPTREEVANYTCECWLRRAFRLWRYGVCLRSRHVLVARNGNAKTHVLMRGTNMAAPCARSPSHDWRHEYPAARVTAPPLTWQLPLLSARR</sequence>
<dbReference type="Proteomes" id="UP001159363">
    <property type="component" value="Chromosome 1"/>
</dbReference>
<accession>A0ABQ9IMX1</accession>
<protein>
    <submittedName>
        <fullName evidence="2">Uncharacterized protein</fullName>
    </submittedName>
</protein>
<name>A0ABQ9IMX1_9NEOP</name>
<dbReference type="EMBL" id="JARBHB010000001">
    <property type="protein sequence ID" value="KAJ8898017.1"/>
    <property type="molecule type" value="Genomic_DNA"/>
</dbReference>
<proteinExistence type="predicted"/>
<evidence type="ECO:0000313" key="2">
    <source>
        <dbReference type="EMBL" id="KAJ8898017.1"/>
    </source>
</evidence>
<evidence type="ECO:0000256" key="1">
    <source>
        <dbReference type="SAM" id="MobiDB-lite"/>
    </source>
</evidence>
<organism evidence="2 3">
    <name type="scientific">Dryococelus australis</name>
    <dbReference type="NCBI Taxonomy" id="614101"/>
    <lineage>
        <taxon>Eukaryota</taxon>
        <taxon>Metazoa</taxon>
        <taxon>Ecdysozoa</taxon>
        <taxon>Arthropoda</taxon>
        <taxon>Hexapoda</taxon>
        <taxon>Insecta</taxon>
        <taxon>Pterygota</taxon>
        <taxon>Neoptera</taxon>
        <taxon>Polyneoptera</taxon>
        <taxon>Phasmatodea</taxon>
        <taxon>Verophasmatodea</taxon>
        <taxon>Anareolatae</taxon>
        <taxon>Phasmatidae</taxon>
        <taxon>Eurycanthinae</taxon>
        <taxon>Dryococelus</taxon>
    </lineage>
</organism>
<gene>
    <name evidence="2" type="ORF">PR048_003377</name>
</gene>
<evidence type="ECO:0000313" key="3">
    <source>
        <dbReference type="Proteomes" id="UP001159363"/>
    </source>
</evidence>
<keyword evidence="3" id="KW-1185">Reference proteome</keyword>
<comment type="caution">
    <text evidence="2">The sequence shown here is derived from an EMBL/GenBank/DDBJ whole genome shotgun (WGS) entry which is preliminary data.</text>
</comment>
<reference evidence="2 3" key="1">
    <citation type="submission" date="2023-02" db="EMBL/GenBank/DDBJ databases">
        <title>LHISI_Scaffold_Assembly.</title>
        <authorList>
            <person name="Stuart O.P."/>
            <person name="Cleave R."/>
            <person name="Magrath M.J.L."/>
            <person name="Mikheyev A.S."/>
        </authorList>
    </citation>
    <scope>NUCLEOTIDE SEQUENCE [LARGE SCALE GENOMIC DNA]</scope>
    <source>
        <strain evidence="2">Daus_M_001</strain>
        <tissue evidence="2">Leg muscle</tissue>
    </source>
</reference>